<dbReference type="EMBL" id="SRQM01000206">
    <property type="protein sequence ID" value="KAG6115775.1"/>
    <property type="molecule type" value="Genomic_DNA"/>
</dbReference>
<protein>
    <submittedName>
        <fullName evidence="2">Uncharacterized protein</fullName>
    </submittedName>
</protein>
<keyword evidence="1" id="KW-0732">Signal</keyword>
<gene>
    <name evidence="2" type="ORF">E4U13_002461</name>
</gene>
<proteinExistence type="predicted"/>
<evidence type="ECO:0000313" key="2">
    <source>
        <dbReference type="EMBL" id="KAG6115775.1"/>
    </source>
</evidence>
<evidence type="ECO:0000256" key="1">
    <source>
        <dbReference type="SAM" id="SignalP"/>
    </source>
</evidence>
<feature type="signal peptide" evidence="1">
    <location>
        <begin position="1"/>
        <end position="15"/>
    </location>
</feature>
<reference evidence="2 3" key="1">
    <citation type="journal article" date="2020" name="bioRxiv">
        <title>Whole genome comparisons of ergot fungi reveals the divergence and evolution of species within the genus Claviceps are the result of varying mechanisms driving genome evolution and host range expansion.</title>
        <authorList>
            <person name="Wyka S.A."/>
            <person name="Mondo S.J."/>
            <person name="Liu M."/>
            <person name="Dettman J."/>
            <person name="Nalam V."/>
            <person name="Broders K.D."/>
        </authorList>
    </citation>
    <scope>NUCLEOTIDE SEQUENCE [LARGE SCALE GENOMIC DNA]</scope>
    <source>
        <strain evidence="2 3">LM576</strain>
    </source>
</reference>
<feature type="chain" id="PRO_5040216280" evidence="1">
    <location>
        <begin position="16"/>
        <end position="78"/>
    </location>
</feature>
<dbReference type="Proteomes" id="UP000732380">
    <property type="component" value="Unassembled WGS sequence"/>
</dbReference>
<evidence type="ECO:0000313" key="3">
    <source>
        <dbReference type="Proteomes" id="UP000732380"/>
    </source>
</evidence>
<keyword evidence="3" id="KW-1185">Reference proteome</keyword>
<accession>A0A9P7Q129</accession>
<sequence length="78" mass="7947">MHFTLLLGISAAVSALPLDGPDKNLLSESTSTGPKLPLYIIFNSGAVTREIGGGGGTGDILERSPLPEADEVAVNVAN</sequence>
<name>A0A9P7Q129_9HYPO</name>
<organism evidence="2 3">
    <name type="scientific">Claviceps humidiphila</name>
    <dbReference type="NCBI Taxonomy" id="1294629"/>
    <lineage>
        <taxon>Eukaryota</taxon>
        <taxon>Fungi</taxon>
        <taxon>Dikarya</taxon>
        <taxon>Ascomycota</taxon>
        <taxon>Pezizomycotina</taxon>
        <taxon>Sordariomycetes</taxon>
        <taxon>Hypocreomycetidae</taxon>
        <taxon>Hypocreales</taxon>
        <taxon>Clavicipitaceae</taxon>
        <taxon>Claviceps</taxon>
    </lineage>
</organism>
<dbReference type="AlphaFoldDB" id="A0A9P7Q129"/>
<comment type="caution">
    <text evidence="2">The sequence shown here is derived from an EMBL/GenBank/DDBJ whole genome shotgun (WGS) entry which is preliminary data.</text>
</comment>